<dbReference type="GO" id="GO:0004614">
    <property type="term" value="F:phosphoglucomutase activity"/>
    <property type="evidence" value="ECO:0007669"/>
    <property type="project" value="UniProtKB-EC"/>
</dbReference>
<organism evidence="13">
    <name type="scientific">Baileyella intestinalis</name>
    <dbReference type="NCBI Taxonomy" id="2606709"/>
    <lineage>
        <taxon>Bacteria</taxon>
        <taxon>Bacillati</taxon>
        <taxon>Bacillota</taxon>
        <taxon>Clostridia</taxon>
        <taxon>Peptostreptococcales</taxon>
        <taxon>Anaerovoracaceae</taxon>
        <taxon>Baileyella</taxon>
    </lineage>
</organism>
<dbReference type="CDD" id="cd05799">
    <property type="entry name" value="PGM2"/>
    <property type="match status" value="1"/>
</dbReference>
<feature type="domain" description="Alpha-D-phosphohexomutase alpha/beta/alpha" evidence="12">
    <location>
        <begin position="325"/>
        <end position="451"/>
    </location>
</feature>
<evidence type="ECO:0000256" key="2">
    <source>
        <dbReference type="ARBA" id="ARBA00001946"/>
    </source>
</evidence>
<protein>
    <recommendedName>
        <fullName evidence="4">phosphoglucomutase (alpha-D-glucose-1,6-bisphosphate-dependent)</fullName>
        <ecNumber evidence="4">5.4.2.2</ecNumber>
    </recommendedName>
</protein>
<dbReference type="EC" id="5.4.2.2" evidence="4"/>
<feature type="domain" description="Alpha-D-phosphohexomutase alpha/beta/alpha" evidence="10">
    <location>
        <begin position="42"/>
        <end position="179"/>
    </location>
</feature>
<keyword evidence="6" id="KW-0479">Metal-binding</keyword>
<dbReference type="GO" id="GO:0008973">
    <property type="term" value="F:phosphopentomutase activity"/>
    <property type="evidence" value="ECO:0007669"/>
    <property type="project" value="TreeGrafter"/>
</dbReference>
<evidence type="ECO:0000256" key="3">
    <source>
        <dbReference type="ARBA" id="ARBA00010231"/>
    </source>
</evidence>
<comment type="caution">
    <text evidence="13">The sequence shown here is derived from an EMBL/GenBank/DDBJ whole genome shotgun (WGS) entry which is preliminary data.</text>
</comment>
<evidence type="ECO:0000259" key="11">
    <source>
        <dbReference type="Pfam" id="PF02879"/>
    </source>
</evidence>
<evidence type="ECO:0000256" key="5">
    <source>
        <dbReference type="ARBA" id="ARBA00022553"/>
    </source>
</evidence>
<evidence type="ECO:0000256" key="8">
    <source>
        <dbReference type="ARBA" id="ARBA00023235"/>
    </source>
</evidence>
<evidence type="ECO:0000256" key="7">
    <source>
        <dbReference type="ARBA" id="ARBA00022842"/>
    </source>
</evidence>
<dbReference type="GO" id="GO:0046872">
    <property type="term" value="F:metal ion binding"/>
    <property type="evidence" value="ECO:0007669"/>
    <property type="project" value="UniProtKB-KW"/>
</dbReference>
<comment type="similarity">
    <text evidence="3">Belongs to the phosphohexose mutase family.</text>
</comment>
<dbReference type="EMBL" id="VUNB01000005">
    <property type="protein sequence ID" value="MST69340.1"/>
    <property type="molecule type" value="Genomic_DNA"/>
</dbReference>
<dbReference type="GO" id="GO:0006166">
    <property type="term" value="P:purine ribonucleoside salvage"/>
    <property type="evidence" value="ECO:0007669"/>
    <property type="project" value="TreeGrafter"/>
</dbReference>
<dbReference type="SUPFAM" id="SSF55957">
    <property type="entry name" value="Phosphoglucomutase, C-terminal domain"/>
    <property type="match status" value="1"/>
</dbReference>
<dbReference type="Gene3D" id="3.30.310.50">
    <property type="entry name" value="Alpha-D-phosphohexomutase, C-terminal domain"/>
    <property type="match status" value="1"/>
</dbReference>
<evidence type="ECO:0000259" key="9">
    <source>
        <dbReference type="Pfam" id="PF00408"/>
    </source>
</evidence>
<dbReference type="RefSeq" id="WP_154572808.1">
    <property type="nucleotide sequence ID" value="NZ_VUNB01000005.1"/>
</dbReference>
<sequence>MNYKDEYLKWMNSPVVDEDTKAELKAIENDENQLKLRFSGMMSFGTAGLREVMRAGLNGMNIYTVRYATQGLADLINSCGEDVGSGVTISYDSRHNSCEYARQSAAVLAANGIHVNIFDELRPTPELSFALRYTGSIAGINITASHNTKEYNGYKVYWSDGAQLPPEHAAQVSASMERNDIFDDVKTMDFEEGVEKGLITLIGSEIDEKYLEKVMEQSVGSRYVEQAAGDFTIIYTPFHGTGYKLVPEVLKRLGMKHVLTVPEQMVIDGDFPTVKSPNPEYIEGFAKAIEMARENDVDLIIGTDPDGDRCGVVVRNGDDYETLTGNQIGVLLLDYLITARREQGTLAPNSAAVKSIVSTTMANAICEANGIKLFETLTGFKYIGEKIKEFLETGQYTFLFGFEESNGYLAGTYARDKDAVVASMLIAEMGCMYRTKGISLYQGIQALYEKYGFFKEGVTSASFSGLEAKAKMNSIMEGLRNDPPEKLGLKVERIRDYSTGKILNVKDGSTGETGLPESNVLFYDLEGGCSLIIRPSGTEPKIKLYVMTRGQSEKEAQELYDLVKAAGMEKLGTGQK</sequence>
<accession>A0A6A8M9D3</accession>
<dbReference type="InterPro" id="IPR016055">
    <property type="entry name" value="A-D-PHexomutase_a/b/a-I/II/III"/>
</dbReference>
<keyword evidence="7" id="KW-0460">Magnesium</keyword>
<keyword evidence="5" id="KW-0597">Phosphoprotein</keyword>
<dbReference type="PANTHER" id="PTHR45745:SF1">
    <property type="entry name" value="PHOSPHOGLUCOMUTASE 2B-RELATED"/>
    <property type="match status" value="1"/>
</dbReference>
<evidence type="ECO:0000256" key="6">
    <source>
        <dbReference type="ARBA" id="ARBA00022723"/>
    </source>
</evidence>
<dbReference type="InterPro" id="IPR036900">
    <property type="entry name" value="A-D-PHexomutase_C_sf"/>
</dbReference>
<comment type="catalytic activity">
    <reaction evidence="1">
        <text>alpha-D-glucose 1-phosphate = alpha-D-glucose 6-phosphate</text>
        <dbReference type="Rhea" id="RHEA:23536"/>
        <dbReference type="ChEBI" id="CHEBI:58225"/>
        <dbReference type="ChEBI" id="CHEBI:58601"/>
        <dbReference type="EC" id="5.4.2.2"/>
    </reaction>
</comment>
<evidence type="ECO:0000313" key="13">
    <source>
        <dbReference type="EMBL" id="MST69340.1"/>
    </source>
</evidence>
<dbReference type="Pfam" id="PF02878">
    <property type="entry name" value="PGM_PMM_I"/>
    <property type="match status" value="1"/>
</dbReference>
<dbReference type="GO" id="GO:0005975">
    <property type="term" value="P:carbohydrate metabolic process"/>
    <property type="evidence" value="ECO:0007669"/>
    <property type="project" value="InterPro"/>
</dbReference>
<name>A0A6A8M9D3_9FIRM</name>
<keyword evidence="8" id="KW-0413">Isomerase</keyword>
<dbReference type="SUPFAM" id="SSF53738">
    <property type="entry name" value="Phosphoglucomutase, first 3 domains"/>
    <property type="match status" value="3"/>
</dbReference>
<dbReference type="Pfam" id="PF02880">
    <property type="entry name" value="PGM_PMM_III"/>
    <property type="match status" value="1"/>
</dbReference>
<dbReference type="InterPro" id="IPR005843">
    <property type="entry name" value="A-D-PHexomutase_C"/>
</dbReference>
<comment type="cofactor">
    <cofactor evidence="2">
        <name>Mg(2+)</name>
        <dbReference type="ChEBI" id="CHEBI:18420"/>
    </cofactor>
</comment>
<dbReference type="InterPro" id="IPR005846">
    <property type="entry name" value="A-D-PHexomutase_a/b/a-III"/>
</dbReference>
<feature type="domain" description="Alpha-D-phosphohexomutase alpha/beta/alpha" evidence="11">
    <location>
        <begin position="209"/>
        <end position="316"/>
    </location>
</feature>
<dbReference type="InterPro" id="IPR005845">
    <property type="entry name" value="A-D-PHexomutase_a/b/a-II"/>
</dbReference>
<evidence type="ECO:0000256" key="1">
    <source>
        <dbReference type="ARBA" id="ARBA00000443"/>
    </source>
</evidence>
<dbReference type="PANTHER" id="PTHR45745">
    <property type="entry name" value="PHOSPHOMANNOMUTASE 45A"/>
    <property type="match status" value="1"/>
</dbReference>
<dbReference type="Pfam" id="PF00408">
    <property type="entry name" value="PGM_PMM_IV"/>
    <property type="match status" value="1"/>
</dbReference>
<evidence type="ECO:0000259" key="12">
    <source>
        <dbReference type="Pfam" id="PF02880"/>
    </source>
</evidence>
<dbReference type="AlphaFoldDB" id="A0A6A8M9D3"/>
<feature type="domain" description="Alpha-D-phosphohexomutase C-terminal" evidence="9">
    <location>
        <begin position="518"/>
        <end position="559"/>
    </location>
</feature>
<evidence type="ECO:0000259" key="10">
    <source>
        <dbReference type="Pfam" id="PF02878"/>
    </source>
</evidence>
<gene>
    <name evidence="13" type="ORF">FYJ66_07025</name>
</gene>
<reference evidence="13" key="1">
    <citation type="submission" date="2019-09" db="EMBL/GenBank/DDBJ databases">
        <title>In-depth cultivation of the pig gut microbiome towards novel bacterial diversity and tailored functional studies.</title>
        <authorList>
            <person name="Wylensek D."/>
            <person name="Hitch T.C.A."/>
            <person name="Clavel T."/>
        </authorList>
    </citation>
    <scope>NUCLEOTIDE SEQUENCE</scope>
    <source>
        <strain evidence="13">RF-744-FAT-WT-3</strain>
    </source>
</reference>
<dbReference type="Gene3D" id="3.40.120.10">
    <property type="entry name" value="Alpha-D-Glucose-1,6-Bisphosphate, subunit A, domain 3"/>
    <property type="match status" value="3"/>
</dbReference>
<proteinExistence type="inferred from homology"/>
<dbReference type="Pfam" id="PF02879">
    <property type="entry name" value="PGM_PMM_II"/>
    <property type="match status" value="1"/>
</dbReference>
<evidence type="ECO:0000256" key="4">
    <source>
        <dbReference type="ARBA" id="ARBA00012728"/>
    </source>
</evidence>
<dbReference type="InterPro" id="IPR005844">
    <property type="entry name" value="A-D-PHexomutase_a/b/a-I"/>
</dbReference>